<feature type="compositionally biased region" description="Polar residues" evidence="5">
    <location>
        <begin position="915"/>
        <end position="924"/>
    </location>
</feature>
<dbReference type="STRING" id="930991.A0A0D0DZC3"/>
<feature type="region of interest" description="Disordered" evidence="5">
    <location>
        <begin position="1086"/>
        <end position="1120"/>
    </location>
</feature>
<feature type="compositionally biased region" description="Basic and acidic residues" evidence="5">
    <location>
        <begin position="854"/>
        <end position="865"/>
    </location>
</feature>
<dbReference type="InParanoid" id="A0A0D0DZC3"/>
<keyword evidence="2 4" id="KW-0808">Transferase</keyword>
<protein>
    <recommendedName>
        <fullName evidence="4">Kinase</fullName>
        <ecNumber evidence="4">2.7.-.-</ecNumber>
    </recommendedName>
</protein>
<feature type="region of interest" description="Disordered" evidence="5">
    <location>
        <begin position="358"/>
        <end position="384"/>
    </location>
</feature>
<feature type="region of interest" description="Disordered" evidence="5">
    <location>
        <begin position="892"/>
        <end position="924"/>
    </location>
</feature>
<evidence type="ECO:0000256" key="4">
    <source>
        <dbReference type="RuleBase" id="RU363090"/>
    </source>
</evidence>
<feature type="compositionally biased region" description="Basic and acidic residues" evidence="5">
    <location>
        <begin position="1095"/>
        <end position="1104"/>
    </location>
</feature>
<dbReference type="GO" id="GO:0032958">
    <property type="term" value="P:inositol phosphate biosynthetic process"/>
    <property type="evidence" value="ECO:0007669"/>
    <property type="project" value="InterPro"/>
</dbReference>
<dbReference type="GO" id="GO:0005634">
    <property type="term" value="C:nucleus"/>
    <property type="evidence" value="ECO:0007669"/>
    <property type="project" value="TreeGrafter"/>
</dbReference>
<dbReference type="EMBL" id="KN825288">
    <property type="protein sequence ID" value="KIK92354.1"/>
    <property type="molecule type" value="Genomic_DNA"/>
</dbReference>
<comment type="similarity">
    <text evidence="1 4">Belongs to the inositol phosphokinase (IPK) family.</text>
</comment>
<sequence length="1273" mass="142082">MGPPADFQGSRQHHYRFPPSPPPSTTATANSSPRVDALILPNHNLTGSNLSRHSVYRRSNSHLHYNVPDNPRAFGSPPPDVPRERLAHTKTTRALARPSSPPPRDGNVEHTFFITPKVQPLTRRFSTVSTSSSSSGDTSEQCAHQAPPSAGIGRKVAESLQLFKESAPQPNNEEWSRDISRTEKAAAKRRPTISHPNDGVSQAKYEFVKRADWPDPETAALRRERSSTALERVRTRESGSSHSIRESELVWEKDGRLLARDSAFPDPPQWRNDVISCQQATVRGRRRGRASDISVFDFETSSGERSPISVPQSPCIRPRSRGYPPSPSPSRSPTRRIPPLSLYNITSDINVVPEAQPPAVHKEPSIGSDSLHSRSPTPTHASPYIPAIVSPFASSRPYSPWSTDDESAWETSSVTSDFSDTSGTSEHPLLLSHGDGEASYDTGEEDDKQPPVPLKSDVDAEPNGSNTWNAYSFNMIFGDSEESLPHIPLRPFRNQVGGHSAIYKFTKRAVCKPLVSRENQFYEAVEREAPPLLGFIPRYLGVMLVTYRRVLKGLATPPSPESSVSPASQAALAHLSHSALQDTITDPYHHLNGTHSEVTITSTLPEECVGAETNAEEAELPEVVLDRNRHIVPKWLLRRSYPRDRTYSQSYSPAPSFINRQHTRSMHLTSAMASSPALIQNQETARRDEFAVKRSPLSRQPTIPLGDDEAPTPLCSSTCVARGMVAPSILDSSMVNTEDLQNSRPGLRPFHSELAIASQQPTPSWFGGTGSTTVNTKLKDHVFSTILRRFQRRGSRRWSPNGTKTEDEGELADREGCTARPASRQPRPTYRKRYVDQIERPEEGSGCTSAVRRVRSESAMDDKGGQEASFDVDYDKLDDFVCRERYKSSRDNIGPSFTRRRSRSRSMDFLPPIRHSSTSLPNKPLSFSLSPDSVTRQHHFILMEDLTGRLKRSCVLDLKMGTRQYGMDAIPSKKKSQRKKCDRTTSRPLGVRVCGMQVWNNATQSYMTQDKYMGRDIRAEAFPSVLASFLHDGERLLIWQIPILLQKLYALARIINRLKGFRFYGCSLLLIYDGDRDAQEAFRMSALEHPSSRSKRGESLERSQTRSVSNAEAHPSLRRSHSEDLLVGPIGKRSGGKRKRGEVNVRIVDFAHTTTGRDWVAYPPPPDRTIIQQTSGSKGYQAEVDRETGIIYARFPPHYPEEPDLGFLFGLKSLTETLAKIWNDERIWRIKVSRDDPSIDASQLPPLPTDGKEIFDEIFGSLEPGEDLGALST</sequence>
<feature type="region of interest" description="Disordered" evidence="5">
    <location>
        <begin position="794"/>
        <end position="867"/>
    </location>
</feature>
<dbReference type="GO" id="GO:0000824">
    <property type="term" value="F:inositol-1,4,5,6-tetrakisphosphate 3-kinase activity"/>
    <property type="evidence" value="ECO:0007669"/>
    <property type="project" value="TreeGrafter"/>
</dbReference>
<evidence type="ECO:0000256" key="1">
    <source>
        <dbReference type="ARBA" id="ARBA00007374"/>
    </source>
</evidence>
<feature type="compositionally biased region" description="Low complexity" evidence="5">
    <location>
        <begin position="126"/>
        <end position="139"/>
    </location>
</feature>
<feature type="compositionally biased region" description="Basic and acidic residues" evidence="5">
    <location>
        <begin position="174"/>
        <end position="186"/>
    </location>
</feature>
<dbReference type="AlphaFoldDB" id="A0A0D0DZC3"/>
<evidence type="ECO:0000313" key="7">
    <source>
        <dbReference type="Proteomes" id="UP000054538"/>
    </source>
</evidence>
<feature type="region of interest" description="Disordered" evidence="5">
    <location>
        <begin position="165"/>
        <end position="199"/>
    </location>
</feature>
<reference evidence="7" key="2">
    <citation type="submission" date="2015-01" db="EMBL/GenBank/DDBJ databases">
        <title>Evolutionary Origins and Diversification of the Mycorrhizal Mutualists.</title>
        <authorList>
            <consortium name="DOE Joint Genome Institute"/>
            <consortium name="Mycorrhizal Genomics Consortium"/>
            <person name="Kohler A."/>
            <person name="Kuo A."/>
            <person name="Nagy L.G."/>
            <person name="Floudas D."/>
            <person name="Copeland A."/>
            <person name="Barry K.W."/>
            <person name="Cichocki N."/>
            <person name="Veneault-Fourrey C."/>
            <person name="LaButti K."/>
            <person name="Lindquist E.A."/>
            <person name="Lipzen A."/>
            <person name="Lundell T."/>
            <person name="Morin E."/>
            <person name="Murat C."/>
            <person name="Riley R."/>
            <person name="Ohm R."/>
            <person name="Sun H."/>
            <person name="Tunlid A."/>
            <person name="Henrissat B."/>
            <person name="Grigoriev I.V."/>
            <person name="Hibbett D.S."/>
            <person name="Martin F."/>
        </authorList>
    </citation>
    <scope>NUCLEOTIDE SEQUENCE [LARGE SCALE GENOMIC DNA]</scope>
    <source>
        <strain evidence="7">Ve08.2h10</strain>
    </source>
</reference>
<dbReference type="Proteomes" id="UP000054538">
    <property type="component" value="Unassembled WGS sequence"/>
</dbReference>
<keyword evidence="7" id="KW-1185">Reference proteome</keyword>
<evidence type="ECO:0000256" key="2">
    <source>
        <dbReference type="ARBA" id="ARBA00022679"/>
    </source>
</evidence>
<proteinExistence type="inferred from homology"/>
<dbReference type="GO" id="GO:0046854">
    <property type="term" value="P:phosphatidylinositol phosphate biosynthetic process"/>
    <property type="evidence" value="ECO:0007669"/>
    <property type="project" value="TreeGrafter"/>
</dbReference>
<dbReference type="EC" id="2.7.-.-" evidence="4"/>
<feature type="region of interest" description="Disordered" evidence="5">
    <location>
        <begin position="123"/>
        <end position="150"/>
    </location>
</feature>
<organism evidence="6 7">
    <name type="scientific">Paxillus rubicundulus Ve08.2h10</name>
    <dbReference type="NCBI Taxonomy" id="930991"/>
    <lineage>
        <taxon>Eukaryota</taxon>
        <taxon>Fungi</taxon>
        <taxon>Dikarya</taxon>
        <taxon>Basidiomycota</taxon>
        <taxon>Agaricomycotina</taxon>
        <taxon>Agaricomycetes</taxon>
        <taxon>Agaricomycetidae</taxon>
        <taxon>Boletales</taxon>
        <taxon>Paxilineae</taxon>
        <taxon>Paxillaceae</taxon>
        <taxon>Paxillus</taxon>
    </lineage>
</organism>
<feature type="region of interest" description="Disordered" evidence="5">
    <location>
        <begin position="412"/>
        <end position="463"/>
    </location>
</feature>
<feature type="region of interest" description="Disordered" evidence="5">
    <location>
        <begin position="221"/>
        <end position="246"/>
    </location>
</feature>
<dbReference type="SUPFAM" id="SSF56104">
    <property type="entry name" value="SAICAR synthase-like"/>
    <property type="match status" value="1"/>
</dbReference>
<dbReference type="HOGENOM" id="CLU_003545_1_0_1"/>
<reference evidence="6 7" key="1">
    <citation type="submission" date="2014-04" db="EMBL/GenBank/DDBJ databases">
        <authorList>
            <consortium name="DOE Joint Genome Institute"/>
            <person name="Kuo A."/>
            <person name="Kohler A."/>
            <person name="Jargeat P."/>
            <person name="Nagy L.G."/>
            <person name="Floudas D."/>
            <person name="Copeland A."/>
            <person name="Barry K.W."/>
            <person name="Cichocki N."/>
            <person name="Veneault-Fourrey C."/>
            <person name="LaButti K."/>
            <person name="Lindquist E.A."/>
            <person name="Lipzen A."/>
            <person name="Lundell T."/>
            <person name="Morin E."/>
            <person name="Murat C."/>
            <person name="Sun H."/>
            <person name="Tunlid A."/>
            <person name="Henrissat B."/>
            <person name="Grigoriev I.V."/>
            <person name="Hibbett D.S."/>
            <person name="Martin F."/>
            <person name="Nordberg H.P."/>
            <person name="Cantor M.N."/>
            <person name="Hua S.X."/>
        </authorList>
    </citation>
    <scope>NUCLEOTIDE SEQUENCE [LARGE SCALE GENOMIC DNA]</scope>
    <source>
        <strain evidence="6 7">Ve08.2h10</strain>
    </source>
</reference>
<dbReference type="GO" id="GO:0008440">
    <property type="term" value="F:inositol-1,4,5-trisphosphate 3-kinase activity"/>
    <property type="evidence" value="ECO:0007669"/>
    <property type="project" value="TreeGrafter"/>
</dbReference>
<evidence type="ECO:0000256" key="5">
    <source>
        <dbReference type="SAM" id="MobiDB-lite"/>
    </source>
</evidence>
<gene>
    <name evidence="6" type="ORF">PAXRUDRAFT_830010</name>
</gene>
<dbReference type="FunCoup" id="A0A0D0DZC3">
    <property type="interactions" value="237"/>
</dbReference>
<dbReference type="GO" id="GO:0005737">
    <property type="term" value="C:cytoplasm"/>
    <property type="evidence" value="ECO:0007669"/>
    <property type="project" value="TreeGrafter"/>
</dbReference>
<keyword evidence="3 4" id="KW-0418">Kinase</keyword>
<dbReference type="InterPro" id="IPR005522">
    <property type="entry name" value="IPK"/>
</dbReference>
<dbReference type="Pfam" id="PF03770">
    <property type="entry name" value="IPK"/>
    <property type="match status" value="1"/>
</dbReference>
<feature type="region of interest" description="Disordered" evidence="5">
    <location>
        <begin position="686"/>
        <end position="710"/>
    </location>
</feature>
<name>A0A0D0DZC3_9AGAM</name>
<feature type="compositionally biased region" description="Polar residues" evidence="5">
    <location>
        <begin position="299"/>
        <end position="312"/>
    </location>
</feature>
<dbReference type="PANTHER" id="PTHR12400">
    <property type="entry name" value="INOSITOL POLYPHOSPHATE KINASE"/>
    <property type="match status" value="1"/>
</dbReference>
<dbReference type="InterPro" id="IPR038286">
    <property type="entry name" value="IPK_sf"/>
</dbReference>
<dbReference type="PANTHER" id="PTHR12400:SF21">
    <property type="entry name" value="KINASE"/>
    <property type="match status" value="1"/>
</dbReference>
<accession>A0A0D0DZC3</accession>
<evidence type="ECO:0000256" key="3">
    <source>
        <dbReference type="ARBA" id="ARBA00022777"/>
    </source>
</evidence>
<feature type="compositionally biased region" description="Polar residues" evidence="5">
    <location>
        <begin position="367"/>
        <end position="380"/>
    </location>
</feature>
<feature type="compositionally biased region" description="Low complexity" evidence="5">
    <location>
        <begin position="412"/>
        <end position="425"/>
    </location>
</feature>
<dbReference type="OrthoDB" id="2573163at2759"/>
<dbReference type="Gene3D" id="3.30.470.160">
    <property type="entry name" value="Inositol polyphosphate kinase"/>
    <property type="match status" value="1"/>
</dbReference>
<evidence type="ECO:0000313" key="6">
    <source>
        <dbReference type="EMBL" id="KIK92354.1"/>
    </source>
</evidence>
<feature type="region of interest" description="Disordered" evidence="5">
    <location>
        <begin position="62"/>
        <end position="84"/>
    </location>
</feature>
<feature type="compositionally biased region" description="Basic and acidic residues" evidence="5">
    <location>
        <begin position="833"/>
        <end position="843"/>
    </location>
</feature>
<feature type="region of interest" description="Disordered" evidence="5">
    <location>
        <begin position="298"/>
        <end position="339"/>
    </location>
</feature>
<feature type="region of interest" description="Disordered" evidence="5">
    <location>
        <begin position="1"/>
        <end position="32"/>
    </location>
</feature>